<dbReference type="RefSeq" id="WP_160587071.1">
    <property type="nucleotide sequence ID" value="NZ_BMHN01000001.1"/>
</dbReference>
<evidence type="ECO:0000313" key="1">
    <source>
        <dbReference type="EMBL" id="NBG95056.1"/>
    </source>
</evidence>
<proteinExistence type="predicted"/>
<evidence type="ECO:0000313" key="2">
    <source>
        <dbReference type="Proteomes" id="UP000470384"/>
    </source>
</evidence>
<dbReference type="Proteomes" id="UP000470384">
    <property type="component" value="Unassembled WGS sequence"/>
</dbReference>
<dbReference type="OrthoDB" id="5975956at2"/>
<sequence length="84" mass="9340">MTIFLAYFDCAGADIEGVETAAPTCRLRDGLYLVQTDETRSKIYHRIKRHLAPDAGLLMAPLADAPKFKGMEPGALKWVRAVFE</sequence>
<reference evidence="1 2" key="1">
    <citation type="journal article" date="2016" name="Int. J. Syst. Evol. Microbiol.">
        <title>Pyruvatibacter mobilis gen. nov., sp. nov., a marine bacterium from the culture broth of Picochlorum sp. 122.</title>
        <authorList>
            <person name="Wang G."/>
            <person name="Tang M."/>
            <person name="Wu H."/>
            <person name="Dai S."/>
            <person name="Li T."/>
            <person name="Chen C."/>
            <person name="He H."/>
            <person name="Fan J."/>
            <person name="Xiang W."/>
            <person name="Li X."/>
        </authorList>
    </citation>
    <scope>NUCLEOTIDE SEQUENCE [LARGE SCALE GENOMIC DNA]</scope>
    <source>
        <strain evidence="1 2">GYP-11</strain>
    </source>
</reference>
<dbReference type="EMBL" id="WXYQ01000004">
    <property type="protein sequence ID" value="NBG95056.1"/>
    <property type="molecule type" value="Genomic_DNA"/>
</dbReference>
<dbReference type="AlphaFoldDB" id="A0A845QA42"/>
<comment type="caution">
    <text evidence="1">The sequence shown here is derived from an EMBL/GenBank/DDBJ whole genome shotgun (WGS) entry which is preliminary data.</text>
</comment>
<dbReference type="GeneID" id="300655971"/>
<name>A0A845QA42_9HYPH</name>
<accession>A0A845QA42</accession>
<gene>
    <name evidence="1" type="ORF">GTQ45_04865</name>
</gene>
<protein>
    <submittedName>
        <fullName evidence="1">Uncharacterized protein</fullName>
    </submittedName>
</protein>
<organism evidence="1 2">
    <name type="scientific">Pyruvatibacter mobilis</name>
    <dbReference type="NCBI Taxonomy" id="1712261"/>
    <lineage>
        <taxon>Bacteria</taxon>
        <taxon>Pseudomonadati</taxon>
        <taxon>Pseudomonadota</taxon>
        <taxon>Alphaproteobacteria</taxon>
        <taxon>Hyphomicrobiales</taxon>
        <taxon>Parvibaculaceae</taxon>
        <taxon>Pyruvatibacter</taxon>
    </lineage>
</organism>
<keyword evidence="2" id="KW-1185">Reference proteome</keyword>